<dbReference type="SMART" id="SM00155">
    <property type="entry name" value="PLDc"/>
    <property type="match status" value="2"/>
</dbReference>
<feature type="signal peptide" evidence="2">
    <location>
        <begin position="1"/>
        <end position="19"/>
    </location>
</feature>
<accession>A0A6G0X9D6</accession>
<evidence type="ECO:0000313" key="5">
    <source>
        <dbReference type="Proteomes" id="UP000481153"/>
    </source>
</evidence>
<gene>
    <name evidence="4" type="ORF">Ae201684_007151</name>
</gene>
<dbReference type="GO" id="GO:0003824">
    <property type="term" value="F:catalytic activity"/>
    <property type="evidence" value="ECO:0007669"/>
    <property type="project" value="InterPro"/>
</dbReference>
<evidence type="ECO:0000256" key="1">
    <source>
        <dbReference type="ARBA" id="ARBA00008664"/>
    </source>
</evidence>
<dbReference type="CDD" id="cd09107">
    <property type="entry name" value="PLDc_vPLD3_4_5_like_2"/>
    <property type="match status" value="1"/>
</dbReference>
<evidence type="ECO:0000313" key="4">
    <source>
        <dbReference type="EMBL" id="KAF0736704.1"/>
    </source>
</evidence>
<keyword evidence="5" id="KW-1185">Reference proteome</keyword>
<evidence type="ECO:0000256" key="2">
    <source>
        <dbReference type="SAM" id="SignalP"/>
    </source>
</evidence>
<feature type="domain" description="PLD phosphodiesterase" evidence="3">
    <location>
        <begin position="180"/>
        <end position="207"/>
    </location>
</feature>
<dbReference type="PANTHER" id="PTHR10185:SF17">
    <property type="entry name" value="GM01519P-RELATED"/>
    <property type="match status" value="1"/>
</dbReference>
<sequence>MLRIAAWTCLLALANVSCGEPTYKQRESVWASDASPMLYSASLPLSVAETVTNAQSFSQASRIHVVESLPVGDFELLPLPGSKNTAEALVELIDSALHRLDIFAMYWNLLGEEDRGEHSPKEMKRFGADRGVAVFNAIERATQRGVPVRVIGSSNPAFAPKELDKLQVQLRLWNSSHWYGGGIMHQKMVIADGQHAYVGSANMDWKSLAQVMEVGVVIESTPAVVEDMARLFELWWLWSGPTAPLGAPVDVFVEKFQCTLRLPRWSSFVPPQWHQPSPFSSPSLSSSYNKDNPMSVVWNDEASNVFITASPDAATAKSRTLDEDGLVYTIQSAKERVSLSVMDFTPFSTFPIETLKEGSIYWPALTDAVLRVVYARPVTVRLLISQWLHSSQVMIHGLKLLKGQADLCVKCRGSLEIRLMQVPGWNQTEAPQSTWPQYSRVNHAKYIVTDELANIGTSNMEWGYFYNTAGTSLNTDNKYVKDALQQIFDRNWNSPYAKPLP</sequence>
<dbReference type="Gene3D" id="3.30.870.10">
    <property type="entry name" value="Endonuclease Chain A"/>
    <property type="match status" value="2"/>
</dbReference>
<dbReference type="CDD" id="cd09106">
    <property type="entry name" value="PLDc_vPLD3_4_5_like_1"/>
    <property type="match status" value="1"/>
</dbReference>
<dbReference type="InterPro" id="IPR001736">
    <property type="entry name" value="PLipase_D/transphosphatidylase"/>
</dbReference>
<dbReference type="PROSITE" id="PS50035">
    <property type="entry name" value="PLD"/>
    <property type="match status" value="2"/>
</dbReference>
<dbReference type="InterPro" id="IPR025202">
    <property type="entry name" value="PLD-like_dom"/>
</dbReference>
<dbReference type="Proteomes" id="UP000481153">
    <property type="component" value="Unassembled WGS sequence"/>
</dbReference>
<dbReference type="Pfam" id="PF13091">
    <property type="entry name" value="PLDc_2"/>
    <property type="match status" value="1"/>
</dbReference>
<reference evidence="4 5" key="1">
    <citation type="submission" date="2019-07" db="EMBL/GenBank/DDBJ databases">
        <title>Genomics analysis of Aphanomyces spp. identifies a new class of oomycete effector associated with host adaptation.</title>
        <authorList>
            <person name="Gaulin E."/>
        </authorList>
    </citation>
    <scope>NUCLEOTIDE SEQUENCE [LARGE SCALE GENOMIC DNA]</scope>
    <source>
        <strain evidence="4 5">ATCC 201684</strain>
    </source>
</reference>
<feature type="chain" id="PRO_5026318805" description="PLD phosphodiesterase domain-containing protein" evidence="2">
    <location>
        <begin position="20"/>
        <end position="501"/>
    </location>
</feature>
<name>A0A6G0X9D6_9STRA</name>
<dbReference type="EMBL" id="VJMJ01000088">
    <property type="protein sequence ID" value="KAF0736704.1"/>
    <property type="molecule type" value="Genomic_DNA"/>
</dbReference>
<dbReference type="SUPFAM" id="SSF56024">
    <property type="entry name" value="Phospholipase D/nuclease"/>
    <property type="match status" value="2"/>
</dbReference>
<dbReference type="VEuPathDB" id="FungiDB:AeMF1_010795"/>
<organism evidence="4 5">
    <name type="scientific">Aphanomyces euteiches</name>
    <dbReference type="NCBI Taxonomy" id="100861"/>
    <lineage>
        <taxon>Eukaryota</taxon>
        <taxon>Sar</taxon>
        <taxon>Stramenopiles</taxon>
        <taxon>Oomycota</taxon>
        <taxon>Saprolegniomycetes</taxon>
        <taxon>Saprolegniales</taxon>
        <taxon>Verrucalvaceae</taxon>
        <taxon>Aphanomyces</taxon>
    </lineage>
</organism>
<protein>
    <recommendedName>
        <fullName evidence="3">PLD phosphodiesterase domain-containing protein</fullName>
    </recommendedName>
</protein>
<evidence type="ECO:0000259" key="3">
    <source>
        <dbReference type="PROSITE" id="PS50035"/>
    </source>
</evidence>
<dbReference type="InterPro" id="IPR050874">
    <property type="entry name" value="Diverse_PLD-related"/>
</dbReference>
<keyword evidence="2" id="KW-0732">Signal</keyword>
<dbReference type="Pfam" id="PF13918">
    <property type="entry name" value="PLDc_3"/>
    <property type="match status" value="1"/>
</dbReference>
<dbReference type="AlphaFoldDB" id="A0A6G0X9D6"/>
<comment type="caution">
    <text evidence="4">The sequence shown here is derived from an EMBL/GenBank/DDBJ whole genome shotgun (WGS) entry which is preliminary data.</text>
</comment>
<proteinExistence type="inferred from homology"/>
<comment type="similarity">
    <text evidence="1">Belongs to the phospholipase D family.</text>
</comment>
<dbReference type="InterPro" id="IPR032803">
    <property type="entry name" value="PLDc_3"/>
</dbReference>
<feature type="domain" description="PLD phosphodiesterase" evidence="3">
    <location>
        <begin position="438"/>
        <end position="464"/>
    </location>
</feature>
<dbReference type="PANTHER" id="PTHR10185">
    <property type="entry name" value="PHOSPHOLIPASE D - RELATED"/>
    <property type="match status" value="1"/>
</dbReference>